<evidence type="ECO:0000256" key="6">
    <source>
        <dbReference type="ARBA" id="ARBA00023242"/>
    </source>
</evidence>
<evidence type="ECO:0000256" key="1">
    <source>
        <dbReference type="ARBA" id="ARBA00004123"/>
    </source>
</evidence>
<protein>
    <submittedName>
        <fullName evidence="10">Zinc finger protein</fullName>
    </submittedName>
</protein>
<sequence length="961" mass="107654">HKSSSHPTTGRDSGYEPPTYPLPPPSTLTTHTSSSSLFLSARKKKHSLKSILPTEKHPSSDEAIRSIVRNLTERFYALNYHEKRWKRQKRRKKSNLDKNHDSSTEVIEANLTNDSSAGEEGKTQSNTTLVSTTSIDDSAVSNATTADAARVDIAISTPITNREEERTITTSPDITSSNNQENTKSLSTSYSPSTFLTSLLVAQRVKRNLELKNKRARRLKAVAFECDSTEKLVNDDGDEPLSTTTTVLSCDVPSSPSVGSYISEGEIQFFHNKRNLWFRRQNNRSAYKNRCLKLQPKRKTTFSAGRRKFETSALFTNTIKIRRFACNRCSAVFRLSSRLRAHYLFQHGHIPESLGGLSPRPNEILFNKQWNSRSSRSSSNHSTTNHDNDTANNTSDFTSYQEFSLHSSDNTNLTPKDNAVANLTVTSTTASPSIPDKSNCLSVSGLITRSRRRITTILPIQSVNQSTQSSRRTKKQFTDTSMTDSNNDNNITSLLDEQSKTDEVSEKLLRKSNKFSKQHYCTECNTSFKSAYNLKRHRTIVHLHEYRYFCEHLARHFCVKQFVCEICNARFTIKHELDDHIAFKHSDERNFPCTECDQRFKTSGTLWRHKKTHEKRVYHLCPICSTSFTRLSNLNRHLLRTHKQKHHRYQQQTNNTDSEILINSSNKKLSTHQRTTTTTLNVNSRNKLSRSRQKCKNVSIDHGTNGLNQHDISSCQQQTVEQVIPVEIITPHLSTTGLSSDHHTVINIIADQDLRYSNIINISDNNLNKSVLINSSVSCADTSSSASSASSNIQSTTLSTQSHITVATTEAPIISTNLSGYQTVNLTDNSTVFMLNFSDLETNGHAYFEQADLLNDRHDNLQHNMLISVSDPIYHQATEFSNSLVVSTSSESSVGTLATSSSCSSSPPSGVPGSAITLQSNLLLPIQLTTNTFSPITSSSIIGSNGSSNFSNESVDYEFIV</sequence>
<dbReference type="GO" id="GO:0032502">
    <property type="term" value="P:developmental process"/>
    <property type="evidence" value="ECO:0007669"/>
    <property type="project" value="UniProtKB-ARBA"/>
</dbReference>
<dbReference type="SUPFAM" id="SSF57667">
    <property type="entry name" value="beta-beta-alpha zinc fingers"/>
    <property type="match status" value="2"/>
</dbReference>
<dbReference type="OrthoDB" id="6255447at2759"/>
<dbReference type="SMART" id="SM00355">
    <property type="entry name" value="ZnF_C2H2"/>
    <property type="match status" value="5"/>
</dbReference>
<keyword evidence="6" id="KW-0539">Nucleus</keyword>
<dbReference type="InterPro" id="IPR036236">
    <property type="entry name" value="Znf_C2H2_sf"/>
</dbReference>
<dbReference type="FunFam" id="3.30.160.60:FF:000202">
    <property type="entry name" value="Zinc finger protein 574"/>
    <property type="match status" value="1"/>
</dbReference>
<gene>
    <name evidence="10" type="ORF">EWB00_007921</name>
</gene>
<evidence type="ECO:0000256" key="2">
    <source>
        <dbReference type="ARBA" id="ARBA00022723"/>
    </source>
</evidence>
<feature type="domain" description="C2H2-type" evidence="9">
    <location>
        <begin position="519"/>
        <end position="547"/>
    </location>
</feature>
<feature type="compositionally biased region" description="Low complexity" evidence="8">
    <location>
        <begin position="478"/>
        <end position="493"/>
    </location>
</feature>
<dbReference type="AlphaFoldDB" id="A0A4Z2CSH4"/>
<evidence type="ECO:0000256" key="7">
    <source>
        <dbReference type="PROSITE-ProRule" id="PRU00042"/>
    </source>
</evidence>
<feature type="region of interest" description="Disordered" evidence="8">
    <location>
        <begin position="157"/>
        <end position="188"/>
    </location>
</feature>
<feature type="region of interest" description="Disordered" evidence="8">
    <location>
        <begin position="1"/>
        <end position="39"/>
    </location>
</feature>
<dbReference type="GO" id="GO:0000981">
    <property type="term" value="F:DNA-binding transcription factor activity, RNA polymerase II-specific"/>
    <property type="evidence" value="ECO:0007669"/>
    <property type="project" value="TreeGrafter"/>
</dbReference>
<feature type="domain" description="C2H2-type" evidence="9">
    <location>
        <begin position="619"/>
        <end position="647"/>
    </location>
</feature>
<feature type="compositionally biased region" description="Low complexity" evidence="8">
    <location>
        <begin position="371"/>
        <end position="383"/>
    </location>
</feature>
<keyword evidence="4 7" id="KW-0863">Zinc-finger</keyword>
<comment type="subcellular location">
    <subcellularLocation>
        <location evidence="1">Nucleus</location>
    </subcellularLocation>
</comment>
<feature type="region of interest" description="Disordered" evidence="8">
    <location>
        <begin position="84"/>
        <end position="130"/>
    </location>
</feature>
<keyword evidence="2" id="KW-0479">Metal-binding</keyword>
<dbReference type="GO" id="GO:0008270">
    <property type="term" value="F:zinc ion binding"/>
    <property type="evidence" value="ECO:0007669"/>
    <property type="project" value="UniProtKB-KW"/>
</dbReference>
<name>A0A4Z2CSH4_SCHJA</name>
<evidence type="ECO:0000313" key="11">
    <source>
        <dbReference type="Proteomes" id="UP000311919"/>
    </source>
</evidence>
<feature type="compositionally biased region" description="Basic residues" evidence="8">
    <location>
        <begin position="84"/>
        <end position="93"/>
    </location>
</feature>
<dbReference type="Proteomes" id="UP000311919">
    <property type="component" value="Unassembled WGS sequence"/>
</dbReference>
<evidence type="ECO:0000256" key="8">
    <source>
        <dbReference type="SAM" id="MobiDB-lite"/>
    </source>
</evidence>
<organism evidence="10 11">
    <name type="scientific">Schistosoma japonicum</name>
    <name type="common">Blood fluke</name>
    <dbReference type="NCBI Taxonomy" id="6182"/>
    <lineage>
        <taxon>Eukaryota</taxon>
        <taxon>Metazoa</taxon>
        <taxon>Spiralia</taxon>
        <taxon>Lophotrochozoa</taxon>
        <taxon>Platyhelminthes</taxon>
        <taxon>Trematoda</taxon>
        <taxon>Digenea</taxon>
        <taxon>Strigeidida</taxon>
        <taxon>Schistosomatoidea</taxon>
        <taxon>Schistosomatidae</taxon>
        <taxon>Schistosoma</taxon>
    </lineage>
</organism>
<feature type="non-terminal residue" evidence="10">
    <location>
        <position position="1"/>
    </location>
</feature>
<feature type="domain" description="C2H2-type" evidence="9">
    <location>
        <begin position="562"/>
        <end position="590"/>
    </location>
</feature>
<dbReference type="GO" id="GO:0005634">
    <property type="term" value="C:nucleus"/>
    <property type="evidence" value="ECO:0007669"/>
    <property type="project" value="UniProtKB-SubCell"/>
</dbReference>
<dbReference type="Gene3D" id="3.30.160.60">
    <property type="entry name" value="Classic Zinc Finger"/>
    <property type="match status" value="3"/>
</dbReference>
<dbReference type="STRING" id="6182.A0A4Z2CSH4"/>
<feature type="domain" description="C2H2-type" evidence="9">
    <location>
        <begin position="591"/>
        <end position="613"/>
    </location>
</feature>
<evidence type="ECO:0000313" key="10">
    <source>
        <dbReference type="EMBL" id="TNN07162.1"/>
    </source>
</evidence>
<evidence type="ECO:0000256" key="4">
    <source>
        <dbReference type="ARBA" id="ARBA00022771"/>
    </source>
</evidence>
<reference evidence="10 11" key="1">
    <citation type="submission" date="2019-03" db="EMBL/GenBank/DDBJ databases">
        <title>An improved genome assembly of the fluke Schistosoma japonicum.</title>
        <authorList>
            <person name="Hu W."/>
            <person name="Luo F."/>
            <person name="Yin M."/>
            <person name="Mo X."/>
            <person name="Sun C."/>
            <person name="Wu Q."/>
            <person name="Zhu B."/>
            <person name="Xiang M."/>
            <person name="Wang J."/>
            <person name="Wang Y."/>
            <person name="Zhang T."/>
            <person name="Xu B."/>
            <person name="Zheng H."/>
            <person name="Feng Z."/>
        </authorList>
    </citation>
    <scope>NUCLEOTIDE SEQUENCE [LARGE SCALE GENOMIC DNA]</scope>
    <source>
        <strain evidence="10">HuSjv2</strain>
        <tissue evidence="10">Worms</tissue>
    </source>
</reference>
<dbReference type="Pfam" id="PF00096">
    <property type="entry name" value="zf-C2H2"/>
    <property type="match status" value="3"/>
</dbReference>
<feature type="compositionally biased region" description="Polar residues" evidence="8">
    <location>
        <begin position="171"/>
        <end position="188"/>
    </location>
</feature>
<dbReference type="EMBL" id="SKCS01000438">
    <property type="protein sequence ID" value="TNN07162.1"/>
    <property type="molecule type" value="Genomic_DNA"/>
</dbReference>
<keyword evidence="11" id="KW-1185">Reference proteome</keyword>
<feature type="compositionally biased region" description="Polar residues" evidence="8">
    <location>
        <begin position="1"/>
        <end position="11"/>
    </location>
</feature>
<comment type="caution">
    <text evidence="10">The sequence shown here is derived from an EMBL/GenBank/DDBJ whole genome shotgun (WGS) entry which is preliminary data.</text>
</comment>
<feature type="compositionally biased region" description="Polar residues" evidence="8">
    <location>
        <begin position="461"/>
        <end position="470"/>
    </location>
</feature>
<accession>A0A4Z2CSH4</accession>
<dbReference type="PANTHER" id="PTHR24394:SF29">
    <property type="entry name" value="MYONEURIN"/>
    <property type="match status" value="1"/>
</dbReference>
<evidence type="ECO:0000256" key="5">
    <source>
        <dbReference type="ARBA" id="ARBA00022833"/>
    </source>
</evidence>
<feature type="compositionally biased region" description="Low complexity" evidence="8">
    <location>
        <begin position="27"/>
        <end position="39"/>
    </location>
</feature>
<evidence type="ECO:0000259" key="9">
    <source>
        <dbReference type="PROSITE" id="PS50157"/>
    </source>
</evidence>
<dbReference type="PROSITE" id="PS00028">
    <property type="entry name" value="ZINC_FINGER_C2H2_1"/>
    <property type="match status" value="5"/>
</dbReference>
<keyword evidence="3" id="KW-0677">Repeat</keyword>
<proteinExistence type="predicted"/>
<dbReference type="InterPro" id="IPR013087">
    <property type="entry name" value="Znf_C2H2_type"/>
</dbReference>
<feature type="region of interest" description="Disordered" evidence="8">
    <location>
        <begin position="370"/>
        <end position="396"/>
    </location>
</feature>
<feature type="domain" description="C2H2-type" evidence="9">
    <location>
        <begin position="324"/>
        <end position="351"/>
    </location>
</feature>
<feature type="compositionally biased region" description="Basic and acidic residues" evidence="8">
    <location>
        <begin position="94"/>
        <end position="103"/>
    </location>
</feature>
<feature type="region of interest" description="Disordered" evidence="8">
    <location>
        <begin position="461"/>
        <end position="493"/>
    </location>
</feature>
<evidence type="ECO:0000256" key="3">
    <source>
        <dbReference type="ARBA" id="ARBA00022737"/>
    </source>
</evidence>
<keyword evidence="5" id="KW-0862">Zinc</keyword>
<dbReference type="PROSITE" id="PS50157">
    <property type="entry name" value="ZINC_FINGER_C2H2_2"/>
    <property type="match status" value="5"/>
</dbReference>
<dbReference type="PANTHER" id="PTHR24394">
    <property type="entry name" value="ZINC FINGER PROTEIN"/>
    <property type="match status" value="1"/>
</dbReference>